<protein>
    <recommendedName>
        <fullName evidence="2">PrcB C-terminal domain-containing protein</fullName>
    </recommendedName>
</protein>
<organism evidence="3 4">
    <name type="scientific">Cryptosporangium minutisporangium</name>
    <dbReference type="NCBI Taxonomy" id="113569"/>
    <lineage>
        <taxon>Bacteria</taxon>
        <taxon>Bacillati</taxon>
        <taxon>Actinomycetota</taxon>
        <taxon>Actinomycetes</taxon>
        <taxon>Cryptosporangiales</taxon>
        <taxon>Cryptosporangiaceae</taxon>
        <taxon>Cryptosporangium</taxon>
    </lineage>
</organism>
<sequence>MAAPEQSPVGRRSRRTVWLAVGAATLVVAAGVVVGIVTNRDPWRQGHPWARGHPCAEAATGDALPFRDLEHSANGANWVRPELTVARSHTELTTLWTRLHAGQQPVPPPPSIAWSHALAIGVTVGTRPTGGYRVEIERIVPSARGVEVCVVEYTPARGSAVSQALTLPYQLVEAPRFNGSAHLSIRKEAGTPD</sequence>
<dbReference type="EMBL" id="BAAAYN010000082">
    <property type="protein sequence ID" value="GAA3398387.1"/>
    <property type="molecule type" value="Genomic_DNA"/>
</dbReference>
<keyword evidence="1" id="KW-1133">Transmembrane helix</keyword>
<evidence type="ECO:0000313" key="4">
    <source>
        <dbReference type="Proteomes" id="UP001501676"/>
    </source>
</evidence>
<proteinExistence type="predicted"/>
<evidence type="ECO:0000256" key="1">
    <source>
        <dbReference type="SAM" id="Phobius"/>
    </source>
</evidence>
<feature type="domain" description="PrcB C-terminal" evidence="2">
    <location>
        <begin position="119"/>
        <end position="173"/>
    </location>
</feature>
<name>A0ABP6TCM2_9ACTN</name>
<reference evidence="4" key="1">
    <citation type="journal article" date="2019" name="Int. J. Syst. Evol. Microbiol.">
        <title>The Global Catalogue of Microorganisms (GCM) 10K type strain sequencing project: providing services to taxonomists for standard genome sequencing and annotation.</title>
        <authorList>
            <consortium name="The Broad Institute Genomics Platform"/>
            <consortium name="The Broad Institute Genome Sequencing Center for Infectious Disease"/>
            <person name="Wu L."/>
            <person name="Ma J."/>
        </authorList>
    </citation>
    <scope>NUCLEOTIDE SEQUENCE [LARGE SCALE GENOMIC DNA]</scope>
    <source>
        <strain evidence="4">JCM 9458</strain>
    </source>
</reference>
<keyword evidence="1" id="KW-0472">Membrane</keyword>
<evidence type="ECO:0000259" key="2">
    <source>
        <dbReference type="Pfam" id="PF14343"/>
    </source>
</evidence>
<keyword evidence="4" id="KW-1185">Reference proteome</keyword>
<dbReference type="Pfam" id="PF14343">
    <property type="entry name" value="PrcB_C"/>
    <property type="match status" value="1"/>
</dbReference>
<keyword evidence="1" id="KW-0812">Transmembrane</keyword>
<evidence type="ECO:0000313" key="3">
    <source>
        <dbReference type="EMBL" id="GAA3398387.1"/>
    </source>
</evidence>
<gene>
    <name evidence="3" type="ORF">GCM10020369_81780</name>
</gene>
<dbReference type="Proteomes" id="UP001501676">
    <property type="component" value="Unassembled WGS sequence"/>
</dbReference>
<dbReference type="InterPro" id="IPR025748">
    <property type="entry name" value="PrcB_C_dom"/>
</dbReference>
<feature type="transmembrane region" description="Helical" evidence="1">
    <location>
        <begin position="17"/>
        <end position="37"/>
    </location>
</feature>
<comment type="caution">
    <text evidence="3">The sequence shown here is derived from an EMBL/GenBank/DDBJ whole genome shotgun (WGS) entry which is preliminary data.</text>
</comment>
<accession>A0ABP6TCM2</accession>